<dbReference type="EMBL" id="JABCRE010000004">
    <property type="protein sequence ID" value="NMW32971.1"/>
    <property type="molecule type" value="Genomic_DNA"/>
</dbReference>
<dbReference type="PANTHER" id="PTHR43968">
    <property type="match status" value="1"/>
</dbReference>
<evidence type="ECO:0000313" key="2">
    <source>
        <dbReference type="EMBL" id="NMW32971.1"/>
    </source>
</evidence>
<dbReference type="PROSITE" id="PS50404">
    <property type="entry name" value="GST_NTER"/>
    <property type="match status" value="1"/>
</dbReference>
<sequence>MADPVLYTFRRCPYAMRARMALAVSGIPCEMREVKLREKPAEMLAASPKGTVPVLVISDGSVIDESIDVMRWALSKGDPENWLSGDDAALIAANDGPFKHHLDRYKYSTRHGTDAAEHRAACLTILLQLEARLERSLYLCGDTQTLTDVAIMPFIRQFAATDREWLDTQPLPKLREWLDRQIASDLFTTIMVKREQWRPAA</sequence>
<dbReference type="Gene3D" id="1.20.1050.10">
    <property type="match status" value="1"/>
</dbReference>
<accession>A0A848QH25</accession>
<dbReference type="InterPro" id="IPR036282">
    <property type="entry name" value="Glutathione-S-Trfase_C_sf"/>
</dbReference>
<dbReference type="Pfam" id="PF13410">
    <property type="entry name" value="GST_C_2"/>
    <property type="match status" value="1"/>
</dbReference>
<dbReference type="InterPro" id="IPR050983">
    <property type="entry name" value="GST_Omega/HSP26"/>
</dbReference>
<keyword evidence="3" id="KW-1185">Reference proteome</keyword>
<proteinExistence type="predicted"/>
<dbReference type="InterPro" id="IPR004045">
    <property type="entry name" value="Glutathione_S-Trfase_N"/>
</dbReference>
<name>A0A848QH25_9SPHN</name>
<evidence type="ECO:0000259" key="1">
    <source>
        <dbReference type="PROSITE" id="PS50404"/>
    </source>
</evidence>
<dbReference type="Proteomes" id="UP000561181">
    <property type="component" value="Unassembled WGS sequence"/>
</dbReference>
<dbReference type="PROSITE" id="PS51354">
    <property type="entry name" value="GLUTAREDOXIN_2"/>
    <property type="match status" value="1"/>
</dbReference>
<keyword evidence="2" id="KW-0808">Transferase</keyword>
<dbReference type="GO" id="GO:0005737">
    <property type="term" value="C:cytoplasm"/>
    <property type="evidence" value="ECO:0007669"/>
    <property type="project" value="TreeGrafter"/>
</dbReference>
<feature type="domain" description="GST N-terminal" evidence="1">
    <location>
        <begin position="2"/>
        <end position="81"/>
    </location>
</feature>
<dbReference type="Pfam" id="PF13417">
    <property type="entry name" value="GST_N_3"/>
    <property type="match status" value="1"/>
</dbReference>
<dbReference type="GO" id="GO:0016740">
    <property type="term" value="F:transferase activity"/>
    <property type="evidence" value="ECO:0007669"/>
    <property type="project" value="UniProtKB-KW"/>
</dbReference>
<dbReference type="PANTHER" id="PTHR43968:SF6">
    <property type="entry name" value="GLUTATHIONE S-TRANSFERASE OMEGA"/>
    <property type="match status" value="1"/>
</dbReference>
<dbReference type="CDD" id="cd03196">
    <property type="entry name" value="GST_C_5"/>
    <property type="match status" value="1"/>
</dbReference>
<dbReference type="SFLD" id="SFLDS00019">
    <property type="entry name" value="Glutathione_Transferase_(cytos"/>
    <property type="match status" value="1"/>
</dbReference>
<dbReference type="CDD" id="cd03060">
    <property type="entry name" value="GST_N_Omega_like"/>
    <property type="match status" value="1"/>
</dbReference>
<organism evidence="2 3">
    <name type="scientific">Pontixanthobacter rizhaonensis</name>
    <dbReference type="NCBI Taxonomy" id="2730337"/>
    <lineage>
        <taxon>Bacteria</taxon>
        <taxon>Pseudomonadati</taxon>
        <taxon>Pseudomonadota</taxon>
        <taxon>Alphaproteobacteria</taxon>
        <taxon>Sphingomonadales</taxon>
        <taxon>Erythrobacteraceae</taxon>
        <taxon>Pontixanthobacter</taxon>
    </lineage>
</organism>
<protein>
    <submittedName>
        <fullName evidence="2">Glutathione S-transferase</fullName>
    </submittedName>
</protein>
<dbReference type="Gene3D" id="3.40.30.10">
    <property type="entry name" value="Glutaredoxin"/>
    <property type="match status" value="1"/>
</dbReference>
<evidence type="ECO:0000313" key="3">
    <source>
        <dbReference type="Proteomes" id="UP000561181"/>
    </source>
</evidence>
<comment type="caution">
    <text evidence="2">The sequence shown here is derived from an EMBL/GenBank/DDBJ whole genome shotgun (WGS) entry which is preliminary data.</text>
</comment>
<dbReference type="SUPFAM" id="SSF52833">
    <property type="entry name" value="Thioredoxin-like"/>
    <property type="match status" value="1"/>
</dbReference>
<reference evidence="2 3" key="1">
    <citation type="submission" date="2020-04" db="EMBL/GenBank/DDBJ databases">
        <authorList>
            <person name="Liu A."/>
        </authorList>
    </citation>
    <scope>NUCLEOTIDE SEQUENCE [LARGE SCALE GENOMIC DNA]</scope>
    <source>
        <strain evidence="2 3">RZ02</strain>
    </source>
</reference>
<dbReference type="SUPFAM" id="SSF47616">
    <property type="entry name" value="GST C-terminal domain-like"/>
    <property type="match status" value="1"/>
</dbReference>
<dbReference type="InterPro" id="IPR040079">
    <property type="entry name" value="Glutathione_S-Trfase"/>
</dbReference>
<dbReference type="RefSeq" id="WP_170014182.1">
    <property type="nucleotide sequence ID" value="NZ_JABCRE010000004.1"/>
</dbReference>
<dbReference type="AlphaFoldDB" id="A0A848QH25"/>
<gene>
    <name evidence="2" type="ORF">HKD42_12950</name>
</gene>
<dbReference type="InterPro" id="IPR036249">
    <property type="entry name" value="Thioredoxin-like_sf"/>
</dbReference>